<evidence type="ECO:0000256" key="5">
    <source>
        <dbReference type="ARBA" id="ARBA00022833"/>
    </source>
</evidence>
<dbReference type="InterPro" id="IPR023801">
    <property type="entry name" value="His_deacetylse_dom"/>
</dbReference>
<protein>
    <submittedName>
        <fullName evidence="7">Deacetylase</fullName>
    </submittedName>
</protein>
<dbReference type="GO" id="GO:0046872">
    <property type="term" value="F:metal ion binding"/>
    <property type="evidence" value="ECO:0007669"/>
    <property type="project" value="UniProtKB-KW"/>
</dbReference>
<dbReference type="PANTHER" id="PTHR10625:SF17">
    <property type="entry name" value="HISTONE DEACETYLASE 8"/>
    <property type="match status" value="1"/>
</dbReference>
<dbReference type="GO" id="GO:0040029">
    <property type="term" value="P:epigenetic regulation of gene expression"/>
    <property type="evidence" value="ECO:0007669"/>
    <property type="project" value="TreeGrafter"/>
</dbReference>
<evidence type="ECO:0000256" key="4">
    <source>
        <dbReference type="ARBA" id="ARBA00022801"/>
    </source>
</evidence>
<comment type="cofactor">
    <cofactor evidence="1">
        <name>Zn(2+)</name>
        <dbReference type="ChEBI" id="CHEBI:29105"/>
    </cofactor>
</comment>
<name>A0A063XZV7_9GAMM</name>
<dbReference type="STRING" id="267850.ADINL_2103"/>
<evidence type="ECO:0000313" key="7">
    <source>
        <dbReference type="EMBL" id="KDE38974.1"/>
    </source>
</evidence>
<keyword evidence="5" id="KW-0862">Zinc</keyword>
<dbReference type="GO" id="GO:0016787">
    <property type="term" value="F:hydrolase activity"/>
    <property type="evidence" value="ECO:0007669"/>
    <property type="project" value="UniProtKB-KW"/>
</dbReference>
<dbReference type="PRINTS" id="PR01270">
    <property type="entry name" value="HDASUPER"/>
</dbReference>
<dbReference type="GO" id="GO:0004407">
    <property type="term" value="F:histone deacetylase activity"/>
    <property type="evidence" value="ECO:0007669"/>
    <property type="project" value="TreeGrafter"/>
</dbReference>
<comment type="caution">
    <text evidence="7">The sequence shown here is derived from an EMBL/GenBank/DDBJ whole genome shotgun (WGS) entry which is preliminary data.</text>
</comment>
<evidence type="ECO:0000313" key="8">
    <source>
        <dbReference type="Proteomes" id="UP000027318"/>
    </source>
</evidence>
<proteinExistence type="inferred from homology"/>
<dbReference type="EMBL" id="JMSZ01000032">
    <property type="protein sequence ID" value="KDE38974.1"/>
    <property type="molecule type" value="Genomic_DNA"/>
</dbReference>
<evidence type="ECO:0000256" key="2">
    <source>
        <dbReference type="ARBA" id="ARBA00005947"/>
    </source>
</evidence>
<dbReference type="AlphaFoldDB" id="A0A063XZV7"/>
<reference evidence="7 8" key="1">
    <citation type="journal article" date="2005" name="Int. J. Syst. Evol. Microbiol.">
        <title>Nitrincola lacisaponensis gen. nov., sp. nov., a novel alkaliphilic bacterium isolated from an alkaline, saline lake.</title>
        <authorList>
            <person name="Dimitriu P.A."/>
            <person name="Shukla S.K."/>
            <person name="Conradt J."/>
            <person name="Marquez M.C."/>
            <person name="Ventosa A."/>
            <person name="Maglia A."/>
            <person name="Peyton B.M."/>
            <person name="Pinkart H.C."/>
            <person name="Mormile M.R."/>
        </authorList>
    </citation>
    <scope>NUCLEOTIDE SEQUENCE [LARGE SCALE GENOMIC DNA]</scope>
    <source>
        <strain evidence="7 8">4CA</strain>
    </source>
</reference>
<dbReference type="Proteomes" id="UP000027318">
    <property type="component" value="Unassembled WGS sequence"/>
</dbReference>
<dbReference type="InterPro" id="IPR000286">
    <property type="entry name" value="HDACs"/>
</dbReference>
<evidence type="ECO:0000259" key="6">
    <source>
        <dbReference type="Pfam" id="PF00850"/>
    </source>
</evidence>
<accession>A0A063XZV7</accession>
<comment type="similarity">
    <text evidence="2">Belongs to the histone deacetylase family.</text>
</comment>
<dbReference type="Gene3D" id="3.40.800.20">
    <property type="entry name" value="Histone deacetylase domain"/>
    <property type="match status" value="1"/>
</dbReference>
<keyword evidence="4" id="KW-0378">Hydrolase</keyword>
<dbReference type="InterPro" id="IPR037138">
    <property type="entry name" value="His_deacetylse_dom_sf"/>
</dbReference>
<dbReference type="SUPFAM" id="SSF52768">
    <property type="entry name" value="Arginase/deacetylase"/>
    <property type="match status" value="1"/>
</dbReference>
<evidence type="ECO:0000256" key="3">
    <source>
        <dbReference type="ARBA" id="ARBA00022723"/>
    </source>
</evidence>
<dbReference type="RefSeq" id="WP_036547518.1">
    <property type="nucleotide sequence ID" value="NZ_JMSZ01000032.1"/>
</dbReference>
<dbReference type="PATRIC" id="fig|267850.7.peg.2071"/>
<dbReference type="CDD" id="cd10001">
    <property type="entry name" value="HDAC_classII_APAH"/>
    <property type="match status" value="1"/>
</dbReference>
<dbReference type="Pfam" id="PF00850">
    <property type="entry name" value="Hist_deacetyl"/>
    <property type="match status" value="1"/>
</dbReference>
<sequence length="348" mass="37408">MHCYYAEDQALHAPATMLMRGQVIDSPEGPLRADILCQVLQQQGRSIQEPPRLQDSEWREQLLSRLSLIHTPRYLEFLQTIYARWTALPGASERVTPNTHPTGLASQYPSHPVGLAGWHLSDMATPMTADSFSGILASAASAAAAAESVNAGSQAAYALCRPPGHHAGPESAGGFCFLNNSALAATVLRERYERVAIIDVDLHHGNGTQDIFYHRADVWTGSLHADTTEFYPFFWGGPNEQGTGDGMGYNVNMPLPLGAGGQAFMETLQRLLVSMQSFQPQAVVVALGLDAHKDDPLAGLALETDDFQTIGQLLSALQLPTVVVQEGGYPTASLGHNLAAFLSGFTQG</sequence>
<evidence type="ECO:0000256" key="1">
    <source>
        <dbReference type="ARBA" id="ARBA00001947"/>
    </source>
</evidence>
<organism evidence="7 8">
    <name type="scientific">Nitrincola lacisaponensis</name>
    <dbReference type="NCBI Taxonomy" id="267850"/>
    <lineage>
        <taxon>Bacteria</taxon>
        <taxon>Pseudomonadati</taxon>
        <taxon>Pseudomonadota</taxon>
        <taxon>Gammaproteobacteria</taxon>
        <taxon>Oceanospirillales</taxon>
        <taxon>Oceanospirillaceae</taxon>
        <taxon>Nitrincola</taxon>
    </lineage>
</organism>
<gene>
    <name evidence="7" type="ORF">ADINL_2103</name>
</gene>
<dbReference type="InterPro" id="IPR023696">
    <property type="entry name" value="Ureohydrolase_dom_sf"/>
</dbReference>
<keyword evidence="8" id="KW-1185">Reference proteome</keyword>
<dbReference type="OrthoDB" id="9808367at2"/>
<feature type="domain" description="Histone deacetylase" evidence="6">
    <location>
        <begin position="27"/>
        <end position="343"/>
    </location>
</feature>
<dbReference type="PANTHER" id="PTHR10625">
    <property type="entry name" value="HISTONE DEACETYLASE HDAC1-RELATED"/>
    <property type="match status" value="1"/>
</dbReference>
<keyword evidence="3" id="KW-0479">Metal-binding</keyword>